<dbReference type="InterPro" id="IPR007348">
    <property type="entry name" value="CopC_dom"/>
</dbReference>
<evidence type="ECO:0000313" key="10">
    <source>
        <dbReference type="EMBL" id="MDF3842928.1"/>
    </source>
</evidence>
<evidence type="ECO:0000256" key="6">
    <source>
        <dbReference type="ARBA" id="ARBA00023008"/>
    </source>
</evidence>
<keyword evidence="3 7" id="KW-0479">Metal-binding</keyword>
<dbReference type="PANTHER" id="PTHR34820:SF4">
    <property type="entry name" value="INNER MEMBRANE PROTEIN YEBZ"/>
    <property type="match status" value="1"/>
</dbReference>
<sequence length="128" mass="13235">MQNLKTFAAMSALGAGMLLSAVAQAHPKLLSSSPAEGSVVEAPAKIELHFSETLLTQLSGAKLVMTEMPGMSHSSPMGVKAAVSGSTDPKVMLITPAAPLTTGTYKVQWRAVSSDTHPITGAVTFKVK</sequence>
<organism evidence="10 11">
    <name type="scientific">Pseudomonas citronellolis</name>
    <dbReference type="NCBI Taxonomy" id="53408"/>
    <lineage>
        <taxon>Bacteria</taxon>
        <taxon>Pseudomonadati</taxon>
        <taxon>Pseudomonadota</taxon>
        <taxon>Gammaproteobacteria</taxon>
        <taxon>Pseudomonadales</taxon>
        <taxon>Pseudomonadaceae</taxon>
        <taxon>Pseudomonas</taxon>
    </lineage>
</organism>
<comment type="caution">
    <text evidence="10">The sequence shown here is derived from an EMBL/GenBank/DDBJ whole genome shotgun (WGS) entry which is preliminary data.</text>
</comment>
<keyword evidence="5 7" id="KW-0574">Periplasm</keyword>
<dbReference type="EMBL" id="JARJLR010000246">
    <property type="protein sequence ID" value="MDF3842928.1"/>
    <property type="molecule type" value="Genomic_DNA"/>
</dbReference>
<dbReference type="GO" id="GO:0005507">
    <property type="term" value="F:copper ion binding"/>
    <property type="evidence" value="ECO:0007669"/>
    <property type="project" value="UniProtKB-UniRule"/>
</dbReference>
<dbReference type="AlphaFoldDB" id="A0AAW6P975"/>
<dbReference type="GO" id="GO:0005886">
    <property type="term" value="C:plasma membrane"/>
    <property type="evidence" value="ECO:0007669"/>
    <property type="project" value="TreeGrafter"/>
</dbReference>
<proteinExistence type="inferred from homology"/>
<evidence type="ECO:0000256" key="4">
    <source>
        <dbReference type="ARBA" id="ARBA00022729"/>
    </source>
</evidence>
<dbReference type="SUPFAM" id="SSF81296">
    <property type="entry name" value="E set domains"/>
    <property type="match status" value="1"/>
</dbReference>
<comment type="function">
    <text evidence="7">Involved in copper resistance.</text>
</comment>
<protein>
    <recommendedName>
        <fullName evidence="7">Copper resistance protein C</fullName>
    </recommendedName>
</protein>
<evidence type="ECO:0000256" key="7">
    <source>
        <dbReference type="RuleBase" id="RU369037"/>
    </source>
</evidence>
<dbReference type="GO" id="GO:0046688">
    <property type="term" value="P:response to copper ion"/>
    <property type="evidence" value="ECO:0007669"/>
    <property type="project" value="UniProtKB-UniRule"/>
</dbReference>
<dbReference type="InterPro" id="IPR014755">
    <property type="entry name" value="Cu-Rt/internalin_Ig-like"/>
</dbReference>
<dbReference type="NCBIfam" id="NF033814">
    <property type="entry name" value="copper_CopC"/>
    <property type="match status" value="1"/>
</dbReference>
<comment type="subcellular location">
    <subcellularLocation>
        <location evidence="1 7">Periplasm</location>
    </subcellularLocation>
</comment>
<dbReference type="Proteomes" id="UP001220662">
    <property type="component" value="Unassembled WGS sequence"/>
</dbReference>
<dbReference type="GO" id="GO:0042597">
    <property type="term" value="C:periplasmic space"/>
    <property type="evidence" value="ECO:0007669"/>
    <property type="project" value="UniProtKB-SubCell"/>
</dbReference>
<name>A0AAW6P975_9PSED</name>
<comment type="similarity">
    <text evidence="2 7">Belongs to the CopC family.</text>
</comment>
<dbReference type="InterPro" id="IPR032694">
    <property type="entry name" value="CopC/D"/>
</dbReference>
<evidence type="ECO:0000256" key="8">
    <source>
        <dbReference type="SAM" id="SignalP"/>
    </source>
</evidence>
<dbReference type="Pfam" id="PF04234">
    <property type="entry name" value="CopC"/>
    <property type="match status" value="1"/>
</dbReference>
<evidence type="ECO:0000256" key="2">
    <source>
        <dbReference type="ARBA" id="ARBA00010509"/>
    </source>
</evidence>
<feature type="domain" description="CopC" evidence="9">
    <location>
        <begin position="26"/>
        <end position="127"/>
    </location>
</feature>
<gene>
    <name evidence="10" type="primary">copC</name>
    <name evidence="10" type="ORF">P3W55_14540</name>
</gene>
<evidence type="ECO:0000256" key="3">
    <source>
        <dbReference type="ARBA" id="ARBA00022723"/>
    </source>
</evidence>
<evidence type="ECO:0000256" key="1">
    <source>
        <dbReference type="ARBA" id="ARBA00004418"/>
    </source>
</evidence>
<keyword evidence="6 7" id="KW-0186">Copper</keyword>
<feature type="chain" id="PRO_5043778722" description="Copper resistance protein C" evidence="8">
    <location>
        <begin position="26"/>
        <end position="128"/>
    </location>
</feature>
<dbReference type="InterPro" id="IPR014756">
    <property type="entry name" value="Ig_E-set"/>
</dbReference>
<evidence type="ECO:0000259" key="9">
    <source>
        <dbReference type="Pfam" id="PF04234"/>
    </source>
</evidence>
<dbReference type="InterPro" id="IPR047685">
    <property type="entry name" value="CopC-like"/>
</dbReference>
<evidence type="ECO:0000313" key="11">
    <source>
        <dbReference type="Proteomes" id="UP001220662"/>
    </source>
</evidence>
<keyword evidence="4 7" id="KW-0732">Signal</keyword>
<dbReference type="Gene3D" id="2.60.40.1220">
    <property type="match status" value="1"/>
</dbReference>
<evidence type="ECO:0000256" key="5">
    <source>
        <dbReference type="ARBA" id="ARBA00022764"/>
    </source>
</evidence>
<feature type="signal peptide" evidence="8">
    <location>
        <begin position="1"/>
        <end position="25"/>
    </location>
</feature>
<dbReference type="GO" id="GO:0006825">
    <property type="term" value="P:copper ion transport"/>
    <property type="evidence" value="ECO:0007669"/>
    <property type="project" value="InterPro"/>
</dbReference>
<dbReference type="RefSeq" id="WP_270943497.1">
    <property type="nucleotide sequence ID" value="NZ_JARJLR010000246.1"/>
</dbReference>
<dbReference type="PANTHER" id="PTHR34820">
    <property type="entry name" value="INNER MEMBRANE PROTEIN YEBZ"/>
    <property type="match status" value="1"/>
</dbReference>
<accession>A0AAW6P975</accession>
<reference evidence="10" key="1">
    <citation type="submission" date="2023-03" db="EMBL/GenBank/DDBJ databases">
        <title>Draft assemblies of triclosan tolerant bacteria isolated from returned activated sludge.</title>
        <authorList>
            <person name="Van Hamelsveld S."/>
        </authorList>
    </citation>
    <scope>NUCLEOTIDE SEQUENCE</scope>
    <source>
        <strain evidence="10">GW210015_S63</strain>
    </source>
</reference>